<feature type="region of interest" description="Disordered" evidence="1">
    <location>
        <begin position="338"/>
        <end position="406"/>
    </location>
</feature>
<dbReference type="AlphaFoldDB" id="A0A1R0H070"/>
<evidence type="ECO:0000313" key="2">
    <source>
        <dbReference type="EMBL" id="OLY82517.1"/>
    </source>
</evidence>
<feature type="region of interest" description="Disordered" evidence="1">
    <location>
        <begin position="81"/>
        <end position="110"/>
    </location>
</feature>
<protein>
    <submittedName>
        <fullName evidence="2">Uncharacterized protein</fullName>
    </submittedName>
</protein>
<gene>
    <name evidence="2" type="ORF">AYI68_g3363</name>
</gene>
<proteinExistence type="predicted"/>
<feature type="compositionally biased region" description="Acidic residues" evidence="1">
    <location>
        <begin position="285"/>
        <end position="298"/>
    </location>
</feature>
<comment type="caution">
    <text evidence="2">The sequence shown here is derived from an EMBL/GenBank/DDBJ whole genome shotgun (WGS) entry which is preliminary data.</text>
</comment>
<reference evidence="2 3" key="1">
    <citation type="journal article" date="2016" name="Mol. Biol. Evol.">
        <title>Genome-Wide Survey of Gut Fungi (Harpellales) Reveals the First Horizontally Transferred Ubiquitin Gene from a Mosquito Host.</title>
        <authorList>
            <person name="Wang Y."/>
            <person name="White M.M."/>
            <person name="Kvist S."/>
            <person name="Moncalvo J.M."/>
        </authorList>
    </citation>
    <scope>NUCLEOTIDE SEQUENCE [LARGE SCALE GENOMIC DNA]</scope>
    <source>
        <strain evidence="2 3">ALG-7-W6</strain>
    </source>
</reference>
<feature type="region of interest" description="Disordered" evidence="1">
    <location>
        <begin position="227"/>
        <end position="306"/>
    </location>
</feature>
<evidence type="ECO:0000256" key="1">
    <source>
        <dbReference type="SAM" id="MobiDB-lite"/>
    </source>
</evidence>
<feature type="compositionally biased region" description="Low complexity" evidence="1">
    <location>
        <begin position="390"/>
        <end position="400"/>
    </location>
</feature>
<dbReference type="Proteomes" id="UP000187455">
    <property type="component" value="Unassembled WGS sequence"/>
</dbReference>
<dbReference type="EMBL" id="LSSL01001458">
    <property type="protein sequence ID" value="OLY82517.1"/>
    <property type="molecule type" value="Genomic_DNA"/>
</dbReference>
<keyword evidence="3" id="KW-1185">Reference proteome</keyword>
<feature type="region of interest" description="Disordered" evidence="1">
    <location>
        <begin position="142"/>
        <end position="164"/>
    </location>
</feature>
<sequence>MVPSPDDSNCDEYLVFNKGSSKYTGRLHLLRPPLPANTKSKIDGKSQFWERPNSTNLNTLYDNIDKSGLFQYRICDDSTDTGPSFEPRGISSSAAGNRYGRSDGDSRLSKPSVLKRVNHLVDDLEFNCTQTMYSPIHTSSNYVSNEPCSPHKPRPPPTTTTTVPTPYEQEISFYASSAAPLKLYTCQFTQHAAPQGSDLSCKVPLNATKNLTSSYPQQFSPVIKQTYPKVAQSTDDDSDNRPLVQYAKNEVPYESKRRGGRLLSRPTKLWDNDQYHETQESSENGTDECEGDGDDDGSDSSTQQYASARKQLFKNERTIRIKNHGYHAECETFTMKNNPAKINGSERRNQKKSLLSECNKKKSSRTKDPGVIKKKKKQQKKPAKSKPKSDGSSSDTGTQKNPTPAL</sequence>
<feature type="compositionally biased region" description="Basic and acidic residues" evidence="1">
    <location>
        <begin position="268"/>
        <end position="279"/>
    </location>
</feature>
<feature type="non-terminal residue" evidence="2">
    <location>
        <position position="406"/>
    </location>
</feature>
<organism evidence="2 3">
    <name type="scientific">Smittium mucronatum</name>
    <dbReference type="NCBI Taxonomy" id="133383"/>
    <lineage>
        <taxon>Eukaryota</taxon>
        <taxon>Fungi</taxon>
        <taxon>Fungi incertae sedis</taxon>
        <taxon>Zoopagomycota</taxon>
        <taxon>Kickxellomycotina</taxon>
        <taxon>Harpellomycetes</taxon>
        <taxon>Harpellales</taxon>
        <taxon>Legeriomycetaceae</taxon>
        <taxon>Smittium</taxon>
    </lineage>
</organism>
<evidence type="ECO:0000313" key="3">
    <source>
        <dbReference type="Proteomes" id="UP000187455"/>
    </source>
</evidence>
<name>A0A1R0H070_9FUNG</name>
<feature type="compositionally biased region" description="Basic residues" evidence="1">
    <location>
        <begin position="372"/>
        <end position="386"/>
    </location>
</feature>
<accession>A0A1R0H070</accession>